<proteinExistence type="predicted"/>
<reference evidence="2" key="2">
    <citation type="submission" date="2025-08" db="UniProtKB">
        <authorList>
            <consortium name="RefSeq"/>
        </authorList>
    </citation>
    <scope>IDENTIFICATION</scope>
</reference>
<protein>
    <submittedName>
        <fullName evidence="2">Uncharacterized protein LOC107019410</fullName>
    </submittedName>
</protein>
<dbReference type="RefSeq" id="XP_015075406.1">
    <property type="nucleotide sequence ID" value="XM_015219920.1"/>
</dbReference>
<dbReference type="GeneID" id="107019410"/>
<organism evidence="1 2">
    <name type="scientific">Solanum pennellii</name>
    <name type="common">Tomato</name>
    <name type="synonym">Lycopersicon pennellii</name>
    <dbReference type="NCBI Taxonomy" id="28526"/>
    <lineage>
        <taxon>Eukaryota</taxon>
        <taxon>Viridiplantae</taxon>
        <taxon>Streptophyta</taxon>
        <taxon>Embryophyta</taxon>
        <taxon>Tracheophyta</taxon>
        <taxon>Spermatophyta</taxon>
        <taxon>Magnoliopsida</taxon>
        <taxon>eudicotyledons</taxon>
        <taxon>Gunneridae</taxon>
        <taxon>Pentapetalae</taxon>
        <taxon>asterids</taxon>
        <taxon>lamiids</taxon>
        <taxon>Solanales</taxon>
        <taxon>Solanaceae</taxon>
        <taxon>Solanoideae</taxon>
        <taxon>Solaneae</taxon>
        <taxon>Solanum</taxon>
        <taxon>Solanum subgen. Lycopersicon</taxon>
    </lineage>
</organism>
<evidence type="ECO:0000313" key="2">
    <source>
        <dbReference type="RefSeq" id="XP_015075406.1"/>
    </source>
</evidence>
<name>A0ABM1GSS4_SOLPN</name>
<dbReference type="Proteomes" id="UP000694930">
    <property type="component" value="Chromosome 5"/>
</dbReference>
<reference evidence="1" key="1">
    <citation type="journal article" date="2014" name="Nat. Genet.">
        <title>The genome of the stress-tolerant wild tomato species Solanum pennellii.</title>
        <authorList>
            <person name="Bolger A."/>
            <person name="Scossa F."/>
            <person name="Bolger M.E."/>
            <person name="Lanz C."/>
            <person name="Maumus F."/>
            <person name="Tohge T."/>
            <person name="Quesneville H."/>
            <person name="Alseekh S."/>
            <person name="Sorensen I."/>
            <person name="Lichtenstein G."/>
            <person name="Fich E.A."/>
            <person name="Conte M."/>
            <person name="Keller H."/>
            <person name="Schneeberger K."/>
            <person name="Schwacke R."/>
            <person name="Ofner I."/>
            <person name="Vrebalov J."/>
            <person name="Xu Y."/>
            <person name="Osorio S."/>
            <person name="Aflitos S.A."/>
            <person name="Schijlen E."/>
            <person name="Jimenez-Gomez J.M."/>
            <person name="Ryngajllo M."/>
            <person name="Kimura S."/>
            <person name="Kumar R."/>
            <person name="Koenig D."/>
            <person name="Headland L.R."/>
            <person name="Maloof J.N."/>
            <person name="Sinha N."/>
            <person name="van Ham R.C."/>
            <person name="Lankhorst R.K."/>
            <person name="Mao L."/>
            <person name="Vogel A."/>
            <person name="Arsova B."/>
            <person name="Panstruga R."/>
            <person name="Fei Z."/>
            <person name="Rose J.K."/>
            <person name="Zamir D."/>
            <person name="Carrari F."/>
            <person name="Giovannoni J.J."/>
            <person name="Weigel D."/>
            <person name="Usadel B."/>
            <person name="Fernie A.R."/>
        </authorList>
    </citation>
    <scope>NUCLEOTIDE SEQUENCE [LARGE SCALE GENOMIC DNA]</scope>
    <source>
        <strain evidence="1">cv. LA0716</strain>
    </source>
</reference>
<evidence type="ECO:0000313" key="1">
    <source>
        <dbReference type="Proteomes" id="UP000694930"/>
    </source>
</evidence>
<sequence length="124" mass="14659">MDLNVEQRLNGLNELDEFCLKAYESSAIYKEKMKKYHDRKIEKREFEVKDLVLLLNSSLRLFSGKLRYKWKGLFLITKVFPHGAVELENKEGAKFTVNEQRIRIYLGHAESVHEVVEAYHLDEV</sequence>
<accession>A0ABM1GSS4</accession>
<keyword evidence="1" id="KW-1185">Reference proteome</keyword>
<gene>
    <name evidence="2" type="primary">LOC107019410</name>
</gene>